<feature type="transmembrane region" description="Helical" evidence="1">
    <location>
        <begin position="319"/>
        <end position="336"/>
    </location>
</feature>
<feature type="transmembrane region" description="Helical" evidence="1">
    <location>
        <begin position="24"/>
        <end position="43"/>
    </location>
</feature>
<dbReference type="EMBL" id="CP058316">
    <property type="protein sequence ID" value="QLD13061.1"/>
    <property type="molecule type" value="Genomic_DNA"/>
</dbReference>
<feature type="transmembrane region" description="Helical" evidence="1">
    <location>
        <begin position="473"/>
        <end position="497"/>
    </location>
</feature>
<feature type="transmembrane region" description="Helical" evidence="1">
    <location>
        <begin position="365"/>
        <end position="384"/>
    </location>
</feature>
<protein>
    <submittedName>
        <fullName evidence="2">Uncharacterized protein</fullName>
    </submittedName>
</protein>
<dbReference type="Proteomes" id="UP000509638">
    <property type="component" value="Chromosome"/>
</dbReference>
<keyword evidence="1" id="KW-1133">Transmembrane helix</keyword>
<keyword evidence="1" id="KW-0472">Membrane</keyword>
<feature type="transmembrane region" description="Helical" evidence="1">
    <location>
        <begin position="396"/>
        <end position="422"/>
    </location>
</feature>
<feature type="transmembrane region" description="Helical" evidence="1">
    <location>
        <begin position="96"/>
        <end position="124"/>
    </location>
</feature>
<keyword evidence="1" id="KW-0812">Transmembrane</keyword>
<feature type="transmembrane region" description="Helical" evidence="1">
    <location>
        <begin position="226"/>
        <end position="245"/>
    </location>
</feature>
<name>A0A7D5IS19_9MICO</name>
<evidence type="ECO:0000313" key="2">
    <source>
        <dbReference type="EMBL" id="QLD13061.1"/>
    </source>
</evidence>
<feature type="transmembrane region" description="Helical" evidence="1">
    <location>
        <begin position="55"/>
        <end position="75"/>
    </location>
</feature>
<dbReference type="RefSeq" id="WP_178014393.1">
    <property type="nucleotide sequence ID" value="NZ_CP058316.1"/>
</dbReference>
<dbReference type="AlphaFoldDB" id="A0A7D5IS19"/>
<feature type="transmembrane region" description="Helical" evidence="1">
    <location>
        <begin position="136"/>
        <end position="159"/>
    </location>
</feature>
<feature type="transmembrane region" description="Helical" evidence="1">
    <location>
        <begin position="171"/>
        <end position="190"/>
    </location>
</feature>
<gene>
    <name evidence="2" type="ORF">HW566_15510</name>
</gene>
<organism evidence="2 3">
    <name type="scientific">Microbacterium oleivorans</name>
    <dbReference type="NCBI Taxonomy" id="273677"/>
    <lineage>
        <taxon>Bacteria</taxon>
        <taxon>Bacillati</taxon>
        <taxon>Actinomycetota</taxon>
        <taxon>Actinomycetes</taxon>
        <taxon>Micrococcales</taxon>
        <taxon>Microbacteriaceae</taxon>
        <taxon>Microbacterium</taxon>
    </lineage>
</organism>
<feature type="transmembrane region" description="Helical" evidence="1">
    <location>
        <begin position="443"/>
        <end position="461"/>
    </location>
</feature>
<evidence type="ECO:0000256" key="1">
    <source>
        <dbReference type="SAM" id="Phobius"/>
    </source>
</evidence>
<reference evidence="2 3" key="1">
    <citation type="submission" date="2020-06" db="EMBL/GenBank/DDBJ databases">
        <authorList>
            <person name="Jo H."/>
        </authorList>
    </citation>
    <scope>NUCLEOTIDE SEQUENCE [LARGE SCALE GENOMIC DNA]</scope>
    <source>
        <strain evidence="2 3">I46</strain>
    </source>
</reference>
<proteinExistence type="predicted"/>
<feature type="transmembrane region" description="Helical" evidence="1">
    <location>
        <begin position="292"/>
        <end position="313"/>
    </location>
</feature>
<evidence type="ECO:0000313" key="3">
    <source>
        <dbReference type="Proteomes" id="UP000509638"/>
    </source>
</evidence>
<accession>A0A7D5IS19</accession>
<sequence>MVAHVLRLRLALLVGALRHQRARALLAVGVTVVLVVAVALALLRLREASLDSALVVLAIGGSAVSFCFALVPVVVPIRDPLDPRRFAVTGRDWRAVAAATALASPLSLPSVAVVVVGVFLALAWTAQGVDPAAAGFAAALVAVTQMLLARVALGVTALLLPDRRSRELTSLLVLGLAVIAIPVAVFLASLNGEAGIPAPLRAAVDTLALTPIGAAWVLPLDPSPPVVAVAVLTPVVLATAWVLIVRRMLTRTERPVSVRERRGLGWFTVTPGTPGGAVAARSLIYWLRDPRYLVDIAIIPVAAVVAVIPLIIVGVPHEIAALIPAPLVALLLGWVVHNDLAYDGSAVWLHISSAVRGASDRAGRLVPLLLVALPLLAIAIPVGIGVHGDWAALPAMVGVCAALLLGGLGLSSVASVVAPYAVARHGDSPFQQPQRTGGGASQATVLGGAVVTAVPTLWWGWRFLDGEPDAQWWTLGVGLGTGAVVLACGILIGGLLFDRRGDRLMTFAETT</sequence>